<protein>
    <submittedName>
        <fullName evidence="1">34210_t:CDS:1</fullName>
    </submittedName>
</protein>
<sequence length="40" mass="4849">KNEKCCYMIRSGLKRAMFVLPEEPVIDEMVIKEYDDKRRN</sequence>
<comment type="caution">
    <text evidence="1">The sequence shown here is derived from an EMBL/GenBank/DDBJ whole genome shotgun (WGS) entry which is preliminary data.</text>
</comment>
<proteinExistence type="predicted"/>
<accession>A0ACA9SR35</accession>
<organism evidence="1 2">
    <name type="scientific">Racocetra persica</name>
    <dbReference type="NCBI Taxonomy" id="160502"/>
    <lineage>
        <taxon>Eukaryota</taxon>
        <taxon>Fungi</taxon>
        <taxon>Fungi incertae sedis</taxon>
        <taxon>Mucoromycota</taxon>
        <taxon>Glomeromycotina</taxon>
        <taxon>Glomeromycetes</taxon>
        <taxon>Diversisporales</taxon>
        <taxon>Gigasporaceae</taxon>
        <taxon>Racocetra</taxon>
    </lineage>
</organism>
<gene>
    <name evidence="1" type="ORF">RPERSI_LOCUS34295</name>
</gene>
<evidence type="ECO:0000313" key="2">
    <source>
        <dbReference type="Proteomes" id="UP000789920"/>
    </source>
</evidence>
<feature type="non-terminal residue" evidence="1">
    <location>
        <position position="1"/>
    </location>
</feature>
<reference evidence="1" key="1">
    <citation type="submission" date="2021-06" db="EMBL/GenBank/DDBJ databases">
        <authorList>
            <person name="Kallberg Y."/>
            <person name="Tangrot J."/>
            <person name="Rosling A."/>
        </authorList>
    </citation>
    <scope>NUCLEOTIDE SEQUENCE</scope>
    <source>
        <strain evidence="1">MA461A</strain>
    </source>
</reference>
<name>A0ACA9SR35_9GLOM</name>
<dbReference type="Proteomes" id="UP000789920">
    <property type="component" value="Unassembled WGS sequence"/>
</dbReference>
<evidence type="ECO:0000313" key="1">
    <source>
        <dbReference type="EMBL" id="CAG8846729.1"/>
    </source>
</evidence>
<dbReference type="EMBL" id="CAJVQC010152595">
    <property type="protein sequence ID" value="CAG8846729.1"/>
    <property type="molecule type" value="Genomic_DNA"/>
</dbReference>
<keyword evidence="2" id="KW-1185">Reference proteome</keyword>